<evidence type="ECO:0000313" key="6">
    <source>
        <dbReference type="Proteomes" id="UP001162156"/>
    </source>
</evidence>
<accession>A0AAV8ZIW7</accession>
<dbReference type="EMBL" id="JANEYF010001317">
    <property type="protein sequence ID" value="KAJ8964770.1"/>
    <property type="molecule type" value="Genomic_DNA"/>
</dbReference>
<keyword evidence="2" id="KW-0479">Metal-binding</keyword>
<dbReference type="GO" id="GO:0046872">
    <property type="term" value="F:metal ion binding"/>
    <property type="evidence" value="ECO:0007669"/>
    <property type="project" value="UniProtKB-KW"/>
</dbReference>
<feature type="compositionally biased region" description="Low complexity" evidence="3">
    <location>
        <begin position="34"/>
        <end position="52"/>
    </location>
</feature>
<evidence type="ECO:0000256" key="3">
    <source>
        <dbReference type="SAM" id="MobiDB-lite"/>
    </source>
</evidence>
<keyword evidence="6" id="KW-1185">Reference proteome</keyword>
<gene>
    <name evidence="5" type="ORF">NQ314_004661</name>
</gene>
<dbReference type="Pfam" id="PF13359">
    <property type="entry name" value="DDE_Tnp_4"/>
    <property type="match status" value="1"/>
</dbReference>
<sequence length="270" mass="31306">MTDDSDENLNELKVSAIEREIFQSFMGSPNGLKSSSSSDSSHSLSTSSGSSLLDEDSEDEAIFREKHLKTENYFEITVASYSEADFKRHFRMSRISVTKLCILLEKNYIGGWPEISIEKAVHICLYYLPNRNTFMEVADKFNITESACFSIIIDITKKIKRIKWDNDNLTHNQRSFNQRISKYRNIVEHAFGLLKGRFRRLIRLGNKKIDIVISCVVAAVVLHNFCIKWDDLGEDFLETEDIQVEEGHDDYFQVQAEDCRRDGIYHMLYN</sequence>
<evidence type="ECO:0000259" key="4">
    <source>
        <dbReference type="Pfam" id="PF13359"/>
    </source>
</evidence>
<dbReference type="Proteomes" id="UP001162156">
    <property type="component" value="Unassembled WGS sequence"/>
</dbReference>
<feature type="domain" description="DDE Tnp4" evidence="4">
    <location>
        <begin position="160"/>
        <end position="224"/>
    </location>
</feature>
<feature type="region of interest" description="Disordered" evidence="3">
    <location>
        <begin position="28"/>
        <end position="57"/>
    </location>
</feature>
<dbReference type="AlphaFoldDB" id="A0AAV8ZIW7"/>
<evidence type="ECO:0000256" key="2">
    <source>
        <dbReference type="ARBA" id="ARBA00022723"/>
    </source>
</evidence>
<dbReference type="InterPro" id="IPR027806">
    <property type="entry name" value="HARBI1_dom"/>
</dbReference>
<evidence type="ECO:0000256" key="1">
    <source>
        <dbReference type="ARBA" id="ARBA00001968"/>
    </source>
</evidence>
<comment type="caution">
    <text evidence="5">The sequence shown here is derived from an EMBL/GenBank/DDBJ whole genome shotgun (WGS) entry which is preliminary data.</text>
</comment>
<evidence type="ECO:0000313" key="5">
    <source>
        <dbReference type="EMBL" id="KAJ8964770.1"/>
    </source>
</evidence>
<protein>
    <recommendedName>
        <fullName evidence="4">DDE Tnp4 domain-containing protein</fullName>
    </recommendedName>
</protein>
<organism evidence="5 6">
    <name type="scientific">Rhamnusium bicolor</name>
    <dbReference type="NCBI Taxonomy" id="1586634"/>
    <lineage>
        <taxon>Eukaryota</taxon>
        <taxon>Metazoa</taxon>
        <taxon>Ecdysozoa</taxon>
        <taxon>Arthropoda</taxon>
        <taxon>Hexapoda</taxon>
        <taxon>Insecta</taxon>
        <taxon>Pterygota</taxon>
        <taxon>Neoptera</taxon>
        <taxon>Endopterygota</taxon>
        <taxon>Coleoptera</taxon>
        <taxon>Polyphaga</taxon>
        <taxon>Cucujiformia</taxon>
        <taxon>Chrysomeloidea</taxon>
        <taxon>Cerambycidae</taxon>
        <taxon>Lepturinae</taxon>
        <taxon>Rhagiini</taxon>
        <taxon>Rhamnusium</taxon>
    </lineage>
</organism>
<name>A0AAV8ZIW7_9CUCU</name>
<reference evidence="5" key="1">
    <citation type="journal article" date="2023" name="Insect Mol. Biol.">
        <title>Genome sequencing provides insights into the evolution of gene families encoding plant cell wall-degrading enzymes in longhorned beetles.</title>
        <authorList>
            <person name="Shin N.R."/>
            <person name="Okamura Y."/>
            <person name="Kirsch R."/>
            <person name="Pauchet Y."/>
        </authorList>
    </citation>
    <scope>NUCLEOTIDE SEQUENCE</scope>
    <source>
        <strain evidence="5">RBIC_L_NR</strain>
    </source>
</reference>
<comment type="cofactor">
    <cofactor evidence="1">
        <name>a divalent metal cation</name>
        <dbReference type="ChEBI" id="CHEBI:60240"/>
    </cofactor>
</comment>
<proteinExistence type="predicted"/>